<organism evidence="1 2">
    <name type="scientific">Microbacterium aerolatum</name>
    <dbReference type="NCBI Taxonomy" id="153731"/>
    <lineage>
        <taxon>Bacteria</taxon>
        <taxon>Bacillati</taxon>
        <taxon>Actinomycetota</taxon>
        <taxon>Actinomycetes</taxon>
        <taxon>Micrococcales</taxon>
        <taxon>Microbacteriaceae</taxon>
        <taxon>Microbacterium</taxon>
    </lineage>
</organism>
<dbReference type="InterPro" id="IPR036388">
    <property type="entry name" value="WH-like_DNA-bd_sf"/>
</dbReference>
<dbReference type="Proteomes" id="UP000321225">
    <property type="component" value="Unassembled WGS sequence"/>
</dbReference>
<dbReference type="OrthoDB" id="5143259at2"/>
<proteinExistence type="predicted"/>
<evidence type="ECO:0000313" key="1">
    <source>
        <dbReference type="EMBL" id="GEK87479.1"/>
    </source>
</evidence>
<sequence length="277" mass="30434">MTHHPALEATLTLRHAIEVKNSDDVSALAASADTEDTNHLYGYISEQGRVLVWTSPAGEHLLYEGEIRVADDYEWTPIGTPRIYRFNTTDKAEIHADTLRLFLSQSLNNGGVRRSGGWRDRIVALVPEEVGAKESKIIRTLADGGIEATHTYNVLDAYTKYAEWVNALAAEFGGTDEKLEAHIETPDIAPFSPIVAGIAQAWLLREAADATLEQTRASLKFSLAGFTRLLELAGSDPRASVAELARSLQTDRPNLTRMIKTAEKDARIAEILGSLPR</sequence>
<gene>
    <name evidence="1" type="ORF">MAE01_26550</name>
</gene>
<protein>
    <submittedName>
        <fullName evidence="1">Uncharacterized protein</fullName>
    </submittedName>
</protein>
<keyword evidence="2" id="KW-1185">Reference proteome</keyword>
<dbReference type="EMBL" id="BJUW01000014">
    <property type="protein sequence ID" value="GEK87479.1"/>
    <property type="molecule type" value="Genomic_DNA"/>
</dbReference>
<evidence type="ECO:0000313" key="2">
    <source>
        <dbReference type="Proteomes" id="UP000321225"/>
    </source>
</evidence>
<dbReference type="Gene3D" id="1.10.10.10">
    <property type="entry name" value="Winged helix-like DNA-binding domain superfamily/Winged helix DNA-binding domain"/>
    <property type="match status" value="1"/>
</dbReference>
<dbReference type="AlphaFoldDB" id="A0A511AH68"/>
<dbReference type="RefSeq" id="WP_147040150.1">
    <property type="nucleotide sequence ID" value="NZ_BJUW01000014.1"/>
</dbReference>
<dbReference type="InterPro" id="IPR036390">
    <property type="entry name" value="WH_DNA-bd_sf"/>
</dbReference>
<accession>A0A511AH68</accession>
<dbReference type="SUPFAM" id="SSF46785">
    <property type="entry name" value="Winged helix' DNA-binding domain"/>
    <property type="match status" value="1"/>
</dbReference>
<reference evidence="1 2" key="1">
    <citation type="submission" date="2019-07" db="EMBL/GenBank/DDBJ databases">
        <title>Whole genome shotgun sequence of Microbacterium aerolatum NBRC 103071.</title>
        <authorList>
            <person name="Hosoyama A."/>
            <person name="Uohara A."/>
            <person name="Ohji S."/>
            <person name="Ichikawa N."/>
        </authorList>
    </citation>
    <scope>NUCLEOTIDE SEQUENCE [LARGE SCALE GENOMIC DNA]</scope>
    <source>
        <strain evidence="1 2">NBRC 103071</strain>
    </source>
</reference>
<comment type="caution">
    <text evidence="1">The sequence shown here is derived from an EMBL/GenBank/DDBJ whole genome shotgun (WGS) entry which is preliminary data.</text>
</comment>
<name>A0A511AH68_9MICO</name>